<reference evidence="2" key="2">
    <citation type="submission" date="2021-04" db="EMBL/GenBank/DDBJ databases">
        <authorList>
            <person name="Gilroy R."/>
        </authorList>
    </citation>
    <scope>NUCLEOTIDE SEQUENCE</scope>
    <source>
        <strain evidence="2">14324</strain>
    </source>
</reference>
<dbReference type="PROSITE" id="PS51257">
    <property type="entry name" value="PROKAR_LIPOPROTEIN"/>
    <property type="match status" value="1"/>
</dbReference>
<dbReference type="AlphaFoldDB" id="A0A9D2DV22"/>
<sequence length="279" mass="31391">MKEKIFSYLTGLLACLLLPYFFTMAINGVDTALLARSADLEICIPALVSLQIPKNYELEAVKSQAVIARTNLYRRYKEGKDLREVLTELKDGMDKMYTYWYIPDKIYEKAAQETKGEILSLDGDLKLVPYHELSAGKTRDGEEVFHDQEYAYLKSVDSSVDKESPDYLNSTYIPQQQMPKNISVTERDSAGYAASLKADDAILEGEAFRQGMGLSSANFTIQRIGEEIRFLCKGKGHGLGFSQYGGNAKAKSGETYEAILKTYFPELSLNTVDRIFRNV</sequence>
<organism evidence="2 3">
    <name type="scientific">Candidatus Blautia faecigallinarum</name>
    <dbReference type="NCBI Taxonomy" id="2838488"/>
    <lineage>
        <taxon>Bacteria</taxon>
        <taxon>Bacillati</taxon>
        <taxon>Bacillota</taxon>
        <taxon>Clostridia</taxon>
        <taxon>Lachnospirales</taxon>
        <taxon>Lachnospiraceae</taxon>
        <taxon>Blautia</taxon>
    </lineage>
</organism>
<reference evidence="2" key="1">
    <citation type="journal article" date="2021" name="PeerJ">
        <title>Extensive microbial diversity within the chicken gut microbiome revealed by metagenomics and culture.</title>
        <authorList>
            <person name="Gilroy R."/>
            <person name="Ravi A."/>
            <person name="Getino M."/>
            <person name="Pursley I."/>
            <person name="Horton D.L."/>
            <person name="Alikhan N.F."/>
            <person name="Baker D."/>
            <person name="Gharbi K."/>
            <person name="Hall N."/>
            <person name="Watson M."/>
            <person name="Adriaenssens E.M."/>
            <person name="Foster-Nyarko E."/>
            <person name="Jarju S."/>
            <person name="Secka A."/>
            <person name="Antonio M."/>
            <person name="Oren A."/>
            <person name="Chaudhuri R.R."/>
            <person name="La Ragione R."/>
            <person name="Hildebrand F."/>
            <person name="Pallen M.J."/>
        </authorList>
    </citation>
    <scope>NUCLEOTIDE SEQUENCE</scope>
    <source>
        <strain evidence="2">14324</strain>
    </source>
</reference>
<dbReference type="InterPro" id="IPR013693">
    <property type="entry name" value="SpoIID/LytB_N"/>
</dbReference>
<evidence type="ECO:0000259" key="1">
    <source>
        <dbReference type="Pfam" id="PF08486"/>
    </source>
</evidence>
<dbReference type="EMBL" id="DXBU01000181">
    <property type="protein sequence ID" value="HIZ23737.1"/>
    <property type="molecule type" value="Genomic_DNA"/>
</dbReference>
<accession>A0A9D2DV22</accession>
<evidence type="ECO:0000313" key="2">
    <source>
        <dbReference type="EMBL" id="HIZ23737.1"/>
    </source>
</evidence>
<name>A0A9D2DV22_9FIRM</name>
<dbReference type="Proteomes" id="UP000824041">
    <property type="component" value="Unassembled WGS sequence"/>
</dbReference>
<proteinExistence type="predicted"/>
<gene>
    <name evidence="2" type="ORF">IAA21_13265</name>
</gene>
<dbReference type="Pfam" id="PF08486">
    <property type="entry name" value="SpoIID"/>
    <property type="match status" value="1"/>
</dbReference>
<protein>
    <submittedName>
        <fullName evidence="2">SpoIID/LytB domain protein</fullName>
    </submittedName>
</protein>
<feature type="domain" description="Sporulation stage II protein D amidase enhancer LytB N-terminal" evidence="1">
    <location>
        <begin position="37"/>
        <end position="119"/>
    </location>
</feature>
<evidence type="ECO:0000313" key="3">
    <source>
        <dbReference type="Proteomes" id="UP000824041"/>
    </source>
</evidence>
<comment type="caution">
    <text evidence="2">The sequence shown here is derived from an EMBL/GenBank/DDBJ whole genome shotgun (WGS) entry which is preliminary data.</text>
</comment>